<dbReference type="Proteomes" id="UP001205998">
    <property type="component" value="Unassembled WGS sequence"/>
</dbReference>
<keyword evidence="5" id="KW-1015">Disulfide bond</keyword>
<dbReference type="PANTHER" id="PTHR11318">
    <property type="entry name" value="GUANYLIN FAMILY MEMBER"/>
    <property type="match status" value="1"/>
</dbReference>
<comment type="caution">
    <text evidence="8">The sequence shown here is derived from an EMBL/GenBank/DDBJ whole genome shotgun (WGS) entry which is preliminary data.</text>
</comment>
<name>A0AAD5AF93_SILAS</name>
<sequence length="94" mass="10433">METFLFECIQDGEYSFSSDSVRVLQSLLDKSSVSKKQNPHLIKTIYAAVCGNPTLPQEFIELCHKSDFALVFSRLAKINMDICDICGFAACTGC</sequence>
<comment type="similarity">
    <text evidence="2">Belongs to the guanylin family.</text>
</comment>
<evidence type="ECO:0000313" key="9">
    <source>
        <dbReference type="Proteomes" id="UP001205998"/>
    </source>
</evidence>
<comment type="function">
    <text evidence="6">Endogenous activator of intestinal guanylate cyclase. It stimulates this enzyme through the same receptor binding region as the heat-stable enterotoxins. May be a potent physiological regulator of intestinal fluid and electrolyte transport. May be an autocrine/paracrine regulator of intestinal salt and water transport.</text>
</comment>
<reference evidence="8" key="1">
    <citation type="submission" date="2018-07" db="EMBL/GenBank/DDBJ databases">
        <title>Comparative genomics of catfishes provides insights into carnivory and benthic adaptation.</title>
        <authorList>
            <person name="Zhang Y."/>
            <person name="Wang D."/>
            <person name="Peng Z."/>
            <person name="Zheng S."/>
            <person name="Shao F."/>
            <person name="Tao W."/>
        </authorList>
    </citation>
    <scope>NUCLEOTIDE SEQUENCE</scope>
    <source>
        <strain evidence="8">Chongqing</strain>
    </source>
</reference>
<evidence type="ECO:0000256" key="3">
    <source>
        <dbReference type="ARBA" id="ARBA00022525"/>
    </source>
</evidence>
<evidence type="ECO:0000256" key="2">
    <source>
        <dbReference type="ARBA" id="ARBA00009883"/>
    </source>
</evidence>
<dbReference type="PANTHER" id="PTHR11318:SF4">
    <property type="entry name" value="GUANYLATE CYCLASE ACTIVATOR 2B"/>
    <property type="match status" value="1"/>
</dbReference>
<evidence type="ECO:0000256" key="6">
    <source>
        <dbReference type="ARBA" id="ARBA00037765"/>
    </source>
</evidence>
<dbReference type="Gene3D" id="3.90.1450.10">
    <property type="entry name" value="Guanylin"/>
    <property type="match status" value="1"/>
</dbReference>
<protein>
    <recommendedName>
        <fullName evidence="7">Guanylate cyclase activator 2B</fullName>
    </recommendedName>
</protein>
<keyword evidence="9" id="KW-1185">Reference proteome</keyword>
<evidence type="ECO:0000256" key="7">
    <source>
        <dbReference type="ARBA" id="ARBA00041176"/>
    </source>
</evidence>
<organism evidence="8 9">
    <name type="scientific">Silurus asotus</name>
    <name type="common">Amur catfish</name>
    <name type="synonym">Parasilurus asotus</name>
    <dbReference type="NCBI Taxonomy" id="30991"/>
    <lineage>
        <taxon>Eukaryota</taxon>
        <taxon>Metazoa</taxon>
        <taxon>Chordata</taxon>
        <taxon>Craniata</taxon>
        <taxon>Vertebrata</taxon>
        <taxon>Euteleostomi</taxon>
        <taxon>Actinopterygii</taxon>
        <taxon>Neopterygii</taxon>
        <taxon>Teleostei</taxon>
        <taxon>Ostariophysi</taxon>
        <taxon>Siluriformes</taxon>
        <taxon>Siluridae</taxon>
        <taxon>Silurus</taxon>
    </lineage>
</organism>
<dbReference type="InterPro" id="IPR036382">
    <property type="entry name" value="Guanylin_sf"/>
</dbReference>
<evidence type="ECO:0000313" key="8">
    <source>
        <dbReference type="EMBL" id="KAI5614497.1"/>
    </source>
</evidence>
<dbReference type="EMBL" id="MU558692">
    <property type="protein sequence ID" value="KAI5614497.1"/>
    <property type="molecule type" value="Genomic_DNA"/>
</dbReference>
<comment type="subcellular location">
    <subcellularLocation>
        <location evidence="1">Secreted</location>
    </subcellularLocation>
</comment>
<keyword evidence="4" id="KW-0732">Signal</keyword>
<dbReference type="Pfam" id="PF02058">
    <property type="entry name" value="Guanylin"/>
    <property type="match status" value="1"/>
</dbReference>
<dbReference type="AlphaFoldDB" id="A0AAD5AF93"/>
<dbReference type="GO" id="GO:0030250">
    <property type="term" value="F:guanylate cyclase activator activity"/>
    <property type="evidence" value="ECO:0007669"/>
    <property type="project" value="InterPro"/>
</dbReference>
<dbReference type="GO" id="GO:0005576">
    <property type="term" value="C:extracellular region"/>
    <property type="evidence" value="ECO:0007669"/>
    <property type="project" value="UniProtKB-SubCell"/>
</dbReference>
<dbReference type="PRINTS" id="PR00774">
    <property type="entry name" value="GUANYLIN"/>
</dbReference>
<evidence type="ECO:0000256" key="5">
    <source>
        <dbReference type="ARBA" id="ARBA00023157"/>
    </source>
</evidence>
<gene>
    <name evidence="8" type="ORF">C0J50_9084</name>
</gene>
<accession>A0AAD5AF93</accession>
<proteinExistence type="inferred from homology"/>
<evidence type="ECO:0000256" key="4">
    <source>
        <dbReference type="ARBA" id="ARBA00022729"/>
    </source>
</evidence>
<evidence type="ECO:0000256" key="1">
    <source>
        <dbReference type="ARBA" id="ARBA00004613"/>
    </source>
</evidence>
<keyword evidence="3" id="KW-0964">Secreted</keyword>
<dbReference type="SUPFAM" id="SSF89890">
    <property type="entry name" value="Proguanylin"/>
    <property type="match status" value="1"/>
</dbReference>
<dbReference type="InterPro" id="IPR000879">
    <property type="entry name" value="Guanylin"/>
</dbReference>